<feature type="active site" description="For OMPdecase activity" evidence="8">
    <location>
        <position position="67"/>
    </location>
</feature>
<feature type="binding site" evidence="7 9">
    <location>
        <position position="213"/>
    </location>
    <ligand>
        <name>substrate</name>
    </ligand>
</feature>
<evidence type="ECO:0000259" key="11">
    <source>
        <dbReference type="SMART" id="SM00934"/>
    </source>
</evidence>
<evidence type="ECO:0000256" key="1">
    <source>
        <dbReference type="ARBA" id="ARBA00002356"/>
    </source>
</evidence>
<dbReference type="OrthoDB" id="9806203at2"/>
<dbReference type="GO" id="GO:0006207">
    <property type="term" value="P:'de novo' pyrimidine nucleobase biosynthetic process"/>
    <property type="evidence" value="ECO:0007669"/>
    <property type="project" value="InterPro"/>
</dbReference>
<evidence type="ECO:0000256" key="2">
    <source>
        <dbReference type="ARBA" id="ARBA00004861"/>
    </source>
</evidence>
<accession>A0A370L7E6</accession>
<dbReference type="CDD" id="cd04725">
    <property type="entry name" value="OMP_decarboxylase_like"/>
    <property type="match status" value="1"/>
</dbReference>
<keyword evidence="13" id="KW-1185">Reference proteome</keyword>
<dbReference type="NCBIfam" id="NF001273">
    <property type="entry name" value="PRK00230.1"/>
    <property type="match status" value="1"/>
</dbReference>
<keyword evidence="4 7" id="KW-0665">Pyrimidine biosynthesis</keyword>
<protein>
    <recommendedName>
        <fullName evidence="7">Orotidine 5'-phosphate decarboxylase</fullName>
        <ecNumber evidence="7">4.1.1.23</ecNumber>
    </recommendedName>
    <alternativeName>
        <fullName evidence="7">OMP decarboxylase</fullName>
        <shortName evidence="7">OMPDCase</shortName>
        <shortName evidence="7">OMPdecase</shortName>
    </alternativeName>
</protein>
<dbReference type="PANTHER" id="PTHR32119">
    <property type="entry name" value="OROTIDINE 5'-PHOSPHATE DECARBOXYLASE"/>
    <property type="match status" value="1"/>
</dbReference>
<dbReference type="SUPFAM" id="SSF51366">
    <property type="entry name" value="Ribulose-phoshate binding barrel"/>
    <property type="match status" value="1"/>
</dbReference>
<evidence type="ECO:0000256" key="8">
    <source>
        <dbReference type="PIRSR" id="PIRSR614732-1"/>
    </source>
</evidence>
<feature type="binding site" evidence="7 9">
    <location>
        <position position="40"/>
    </location>
    <ligand>
        <name>substrate</name>
    </ligand>
</feature>
<comment type="function">
    <text evidence="1 7">Catalyzes the decarboxylation of orotidine 5'-monophosphate (OMP) to uridine 5'-monophosphate (UMP).</text>
</comment>
<dbReference type="InterPro" id="IPR018089">
    <property type="entry name" value="OMPdecase_AS"/>
</dbReference>
<dbReference type="InterPro" id="IPR001754">
    <property type="entry name" value="OMPdeCOase_dom"/>
</dbReference>
<feature type="active site" description="Proton donor" evidence="7">
    <location>
        <position position="69"/>
    </location>
</feature>
<evidence type="ECO:0000256" key="10">
    <source>
        <dbReference type="RuleBase" id="RU000512"/>
    </source>
</evidence>
<dbReference type="Gene3D" id="3.20.20.70">
    <property type="entry name" value="Aldolase class I"/>
    <property type="match status" value="1"/>
</dbReference>
<comment type="caution">
    <text evidence="12">The sequence shown here is derived from an EMBL/GenBank/DDBJ whole genome shotgun (WGS) entry which is preliminary data.</text>
</comment>
<feature type="binding site" evidence="7">
    <location>
        <begin position="67"/>
        <end position="76"/>
    </location>
    <ligand>
        <name>substrate</name>
    </ligand>
</feature>
<sequence>MTHAKINDIRDRLIVALDVPTVWDAYRIVSDLGDGATFYKIGYRLAFAGGLDLARQLVTEGKQVFLDLKLHDIGNTVTEGVESLTKLGVTFLTVHAYPQTMRGAVEGRGDAKLKLLAVTALTSYDDTDLRDAGYSLAVRDLVRLRAEQARTTGIDGIVCSAAETEIVRDVIGPDMLIVTPGIRPSGSAAGDQKRTLTPGEAIRAGADHLVVGRPVIRAADPRAAAAAIMDEIAAAS</sequence>
<dbReference type="PROSITE" id="PS00156">
    <property type="entry name" value="OMPDECASE"/>
    <property type="match status" value="1"/>
</dbReference>
<feature type="binding site" evidence="7 9">
    <location>
        <position position="18"/>
    </location>
    <ligand>
        <name>substrate</name>
    </ligand>
</feature>
<dbReference type="RefSeq" id="WP_114828990.1">
    <property type="nucleotide sequence ID" value="NZ_QQTO01000022.1"/>
</dbReference>
<dbReference type="GO" id="GO:0004590">
    <property type="term" value="F:orotidine-5'-phosphate decarboxylase activity"/>
    <property type="evidence" value="ECO:0007669"/>
    <property type="project" value="UniProtKB-UniRule"/>
</dbReference>
<dbReference type="Proteomes" id="UP000255207">
    <property type="component" value="Unassembled WGS sequence"/>
</dbReference>
<dbReference type="EC" id="4.1.1.23" evidence="7"/>
<evidence type="ECO:0000256" key="9">
    <source>
        <dbReference type="PIRSR" id="PIRSR614732-2"/>
    </source>
</evidence>
<dbReference type="EMBL" id="QQTP01000004">
    <property type="protein sequence ID" value="RDJ26101.1"/>
    <property type="molecule type" value="Genomic_DNA"/>
</dbReference>
<evidence type="ECO:0000256" key="6">
    <source>
        <dbReference type="ARBA" id="ARBA00049157"/>
    </source>
</evidence>
<proteinExistence type="inferred from homology"/>
<feature type="active site" description="For OMPdecase activity" evidence="8">
    <location>
        <position position="72"/>
    </location>
</feature>
<comment type="catalytic activity">
    <reaction evidence="6 7 10">
        <text>orotidine 5'-phosphate + H(+) = UMP + CO2</text>
        <dbReference type="Rhea" id="RHEA:11596"/>
        <dbReference type="ChEBI" id="CHEBI:15378"/>
        <dbReference type="ChEBI" id="CHEBI:16526"/>
        <dbReference type="ChEBI" id="CHEBI:57538"/>
        <dbReference type="ChEBI" id="CHEBI:57865"/>
        <dbReference type="EC" id="4.1.1.23"/>
    </reaction>
</comment>
<dbReference type="PANTHER" id="PTHR32119:SF2">
    <property type="entry name" value="OROTIDINE 5'-PHOSPHATE DECARBOXYLASE"/>
    <property type="match status" value="1"/>
</dbReference>
<feature type="active site" description="For OMPdecase activity" evidence="8">
    <location>
        <position position="69"/>
    </location>
</feature>
<feature type="domain" description="Orotidine 5'-phosphate decarboxylase" evidence="11">
    <location>
        <begin position="12"/>
        <end position="228"/>
    </location>
</feature>
<reference evidence="13" key="1">
    <citation type="submission" date="2018-07" db="EMBL/GenBank/DDBJ databases">
        <authorList>
            <person name="Safronova V.I."/>
            <person name="Chirak E.R."/>
            <person name="Sazanova A.L."/>
        </authorList>
    </citation>
    <scope>NUCLEOTIDE SEQUENCE [LARGE SCALE GENOMIC DNA]</scope>
    <source>
        <strain evidence="13">RCAM04685</strain>
    </source>
</reference>
<evidence type="ECO:0000256" key="5">
    <source>
        <dbReference type="ARBA" id="ARBA00023239"/>
    </source>
</evidence>
<evidence type="ECO:0000256" key="4">
    <source>
        <dbReference type="ARBA" id="ARBA00022975"/>
    </source>
</evidence>
<feature type="binding site" evidence="7 9">
    <location>
        <position position="192"/>
    </location>
    <ligand>
        <name>substrate</name>
    </ligand>
</feature>
<evidence type="ECO:0000313" key="12">
    <source>
        <dbReference type="EMBL" id="RDJ26101.1"/>
    </source>
</evidence>
<comment type="pathway">
    <text evidence="2 7 10">Pyrimidine metabolism; UMP biosynthesis via de novo pathway; UMP from orotate: step 2/2.</text>
</comment>
<dbReference type="SMART" id="SM00934">
    <property type="entry name" value="OMPdecase"/>
    <property type="match status" value="1"/>
</dbReference>
<name>A0A370L7E6_9HYPH</name>
<gene>
    <name evidence="7" type="primary">pyrF</name>
    <name evidence="12" type="ORF">DWE98_09650</name>
</gene>
<dbReference type="InterPro" id="IPR013785">
    <property type="entry name" value="Aldolase_TIM"/>
</dbReference>
<dbReference type="InterPro" id="IPR014732">
    <property type="entry name" value="OMPdecase"/>
</dbReference>
<evidence type="ECO:0000256" key="7">
    <source>
        <dbReference type="HAMAP-Rule" id="MF_01200"/>
    </source>
</evidence>
<feature type="binding site" evidence="7 9">
    <location>
        <position position="183"/>
    </location>
    <ligand>
        <name>substrate</name>
    </ligand>
</feature>
<dbReference type="NCBIfam" id="TIGR01740">
    <property type="entry name" value="pyrF"/>
    <property type="match status" value="1"/>
</dbReference>
<dbReference type="InterPro" id="IPR047596">
    <property type="entry name" value="OMPdecase_bac"/>
</dbReference>
<dbReference type="GO" id="GO:0044205">
    <property type="term" value="P:'de novo' UMP biosynthetic process"/>
    <property type="evidence" value="ECO:0007669"/>
    <property type="project" value="UniProtKB-UniRule"/>
</dbReference>
<dbReference type="Pfam" id="PF00215">
    <property type="entry name" value="OMPdecase"/>
    <property type="match status" value="1"/>
</dbReference>
<organism evidence="12 13">
    <name type="scientific">Bosea caraganae</name>
    <dbReference type="NCBI Taxonomy" id="2763117"/>
    <lineage>
        <taxon>Bacteria</taxon>
        <taxon>Pseudomonadati</taxon>
        <taxon>Pseudomonadota</taxon>
        <taxon>Alphaproteobacteria</taxon>
        <taxon>Hyphomicrobiales</taxon>
        <taxon>Boseaceae</taxon>
        <taxon>Bosea</taxon>
    </lineage>
</organism>
<keyword evidence="3 7" id="KW-0210">Decarboxylase</keyword>
<dbReference type="GO" id="GO:0005829">
    <property type="term" value="C:cytosol"/>
    <property type="evidence" value="ECO:0007669"/>
    <property type="project" value="TreeGrafter"/>
</dbReference>
<feature type="binding site" evidence="7 9">
    <location>
        <position position="212"/>
    </location>
    <ligand>
        <name>substrate</name>
    </ligand>
</feature>
<keyword evidence="5 7" id="KW-0456">Lyase</keyword>
<dbReference type="AlphaFoldDB" id="A0A370L7E6"/>
<dbReference type="InterPro" id="IPR011060">
    <property type="entry name" value="RibuloseP-bd_barrel"/>
</dbReference>
<evidence type="ECO:0000256" key="3">
    <source>
        <dbReference type="ARBA" id="ARBA00022793"/>
    </source>
</evidence>
<comment type="subunit">
    <text evidence="7">Homodimer.</text>
</comment>
<dbReference type="HAMAP" id="MF_01200_B">
    <property type="entry name" value="OMPdecase_type1_B"/>
    <property type="match status" value="1"/>
</dbReference>
<evidence type="ECO:0000313" key="13">
    <source>
        <dbReference type="Proteomes" id="UP000255207"/>
    </source>
</evidence>
<comment type="similarity">
    <text evidence="7">Belongs to the OMP decarboxylase family. Type 1 subfamily.</text>
</comment>
<feature type="binding site" evidence="7 9">
    <location>
        <position position="122"/>
    </location>
    <ligand>
        <name>substrate</name>
    </ligand>
</feature>
<dbReference type="UniPathway" id="UPA00070">
    <property type="reaction ID" value="UER00120"/>
</dbReference>